<reference evidence="2 3" key="1">
    <citation type="journal article" date="2004" name="Extremophiles">
        <title>Halobacillus locisalis sp. nov., a halophilic bacterium isolated from a marine solar saltern of the Yellow Sea in Korea.</title>
        <authorList>
            <person name="Yoon J.H."/>
            <person name="Kang K.H."/>
            <person name="Oh T.K."/>
            <person name="Park Y.H."/>
        </authorList>
    </citation>
    <scope>NUCLEOTIDE SEQUENCE [LARGE SCALE GENOMIC DNA]</scope>
    <source>
        <strain evidence="2 3">KCTC 3788</strain>
    </source>
</reference>
<sequence>MIGLGFIIVVLFTFAYIRGTELKAQNEEKNDEEQSISLSDIKGDPEKSNSDETVMMDDIAEEADIYGNEPLSEDDELDVNKLEDFFSQEQITKATEVAESFVEAFYPYNGDRPAQHIEQASHLMSEGLYEERIQSLPRPTVDVFKKELVSISSYEPYDPNDKTMNLSVRAKGKVFNADGELTNEELVEYDLILTKKMDSFVVKSYGFVSLN</sequence>
<dbReference type="Proteomes" id="UP000571017">
    <property type="component" value="Unassembled WGS sequence"/>
</dbReference>
<dbReference type="AlphaFoldDB" id="A0A838CXY7"/>
<keyword evidence="3" id="KW-1185">Reference proteome</keyword>
<accession>A0A838CXY7</accession>
<organism evidence="2 3">
    <name type="scientific">Halobacillus locisalis</name>
    <dbReference type="NCBI Taxonomy" id="220753"/>
    <lineage>
        <taxon>Bacteria</taxon>
        <taxon>Bacillati</taxon>
        <taxon>Bacillota</taxon>
        <taxon>Bacilli</taxon>
        <taxon>Bacillales</taxon>
        <taxon>Bacillaceae</taxon>
        <taxon>Halobacillus</taxon>
    </lineage>
</organism>
<evidence type="ECO:0000313" key="2">
    <source>
        <dbReference type="EMBL" id="MBA2176810.1"/>
    </source>
</evidence>
<dbReference type="EMBL" id="JACEFG010000005">
    <property type="protein sequence ID" value="MBA2176810.1"/>
    <property type="molecule type" value="Genomic_DNA"/>
</dbReference>
<gene>
    <name evidence="2" type="ORF">H0266_18180</name>
</gene>
<name>A0A838CXY7_9BACI</name>
<dbReference type="RefSeq" id="WP_181473871.1">
    <property type="nucleotide sequence ID" value="NZ_JACEFG010000005.1"/>
</dbReference>
<evidence type="ECO:0000256" key="1">
    <source>
        <dbReference type="SAM" id="MobiDB-lite"/>
    </source>
</evidence>
<evidence type="ECO:0000313" key="3">
    <source>
        <dbReference type="Proteomes" id="UP000571017"/>
    </source>
</evidence>
<feature type="region of interest" description="Disordered" evidence="1">
    <location>
        <begin position="25"/>
        <end position="51"/>
    </location>
</feature>
<feature type="compositionally biased region" description="Basic and acidic residues" evidence="1">
    <location>
        <begin position="41"/>
        <end position="50"/>
    </location>
</feature>
<comment type="caution">
    <text evidence="2">The sequence shown here is derived from an EMBL/GenBank/DDBJ whole genome shotgun (WGS) entry which is preliminary data.</text>
</comment>
<proteinExistence type="predicted"/>
<protein>
    <submittedName>
        <fullName evidence="2">Uncharacterized protein</fullName>
    </submittedName>
</protein>